<accession>A0AC58HBI8</accession>
<keyword evidence="1" id="KW-1185">Reference proteome</keyword>
<organism evidence="1 2">
    <name type="scientific">Danio rerio</name>
    <name type="common">Zebrafish</name>
    <name type="synonym">Brachydanio rerio</name>
    <dbReference type="NCBI Taxonomy" id="7955"/>
    <lineage>
        <taxon>Eukaryota</taxon>
        <taxon>Metazoa</taxon>
        <taxon>Chordata</taxon>
        <taxon>Craniata</taxon>
        <taxon>Vertebrata</taxon>
        <taxon>Euteleostomi</taxon>
        <taxon>Actinopterygii</taxon>
        <taxon>Neopterygii</taxon>
        <taxon>Teleostei</taxon>
        <taxon>Ostariophysi</taxon>
        <taxon>Cypriniformes</taxon>
        <taxon>Danionidae</taxon>
        <taxon>Danioninae</taxon>
        <taxon>Danio</taxon>
    </lineage>
</organism>
<dbReference type="Proteomes" id="UP000000437">
    <property type="component" value="Chromosome 15"/>
</dbReference>
<sequence>MLCLRMQTANKTRRRALPAVSPTCVFLLQCLLSGSPVRVFSPAPLGRSASPGFPVISVESQRSTDNITIRQGDTTVIRCYVDDKVSKVAWLNRSNIIFAGEDKWSLDPRVELVTQGQLEYSLRIQKVDVFDEGPYTCSIQTKQQSKTSQVYLIVQVPAIIYKVSEDITVNEGSNVTLTCLANGRPDPAITWRLLNPSAEALDVGEYLEISGVVRSQAGRYECKASNDVSTPDVKYVNVVVNYPPYIKDVRSSETAVGQAGVLHCEASAVPQPEFEWYRDERRLSSSQSLTIQVSGSRTVLVVANVTEEDYGNYTCVATNRLGVHNASVFLYKPGMGRDINSAGCICQSLWLLLLCVSSALLQC</sequence>
<proteinExistence type="predicted"/>
<reference evidence="2" key="1">
    <citation type="submission" date="2025-08" db="UniProtKB">
        <authorList>
            <consortium name="RefSeq"/>
        </authorList>
    </citation>
    <scope>IDENTIFICATION</scope>
    <source>
        <strain evidence="2">Tuebingen</strain>
        <tissue evidence="2">Fibroblasts and whole tissue</tissue>
    </source>
</reference>
<gene>
    <name evidence="2" type="primary">lsamp</name>
    <name evidence="2" type="synonym">lamp</name>
</gene>
<evidence type="ECO:0000313" key="1">
    <source>
        <dbReference type="Proteomes" id="UP000000437"/>
    </source>
</evidence>
<evidence type="ECO:0000313" key="2">
    <source>
        <dbReference type="RefSeq" id="XP_073779341.1"/>
    </source>
</evidence>
<protein>
    <submittedName>
        <fullName evidence="2">Limbic system-associated membrane protein isoform X1</fullName>
    </submittedName>
</protein>
<name>A0AC58HBI8_DANRE</name>
<dbReference type="RefSeq" id="XP_073779341.1">
    <property type="nucleotide sequence ID" value="XM_073923240.1"/>
</dbReference>